<dbReference type="Gene3D" id="1.10.287.110">
    <property type="entry name" value="DnaJ domain"/>
    <property type="match status" value="1"/>
</dbReference>
<dbReference type="PANTHER" id="PTHR44825">
    <property type="match status" value="1"/>
</dbReference>
<evidence type="ECO:0000313" key="4">
    <source>
        <dbReference type="Proteomes" id="UP000016960"/>
    </source>
</evidence>
<reference evidence="3 4" key="1">
    <citation type="submission" date="2013-05" db="EMBL/GenBank/DDBJ databases">
        <title>Draft genome sequence of Rubidibacter lacunae KORDI 51-2.</title>
        <authorList>
            <person name="Choi D.H."/>
            <person name="Noh J.H."/>
            <person name="Kwon K.-K."/>
            <person name="Lee J.-H."/>
            <person name="Ryu J.-Y."/>
        </authorList>
    </citation>
    <scope>NUCLEOTIDE SEQUENCE [LARGE SCALE GENOMIC DNA]</scope>
    <source>
        <strain evidence="3 4">KORDI 51-2</strain>
    </source>
</reference>
<dbReference type="InterPro" id="IPR052763">
    <property type="entry name" value="DnaJ_C4"/>
</dbReference>
<sequence>MTQRSHGSPSKRSTAAPMTNSYYALLGLHPSASPIAIRRAYRELSKRYHPDTTDLPADLAKAKFQILNEAYATLSNPQRRSLYDQRIGYSRINVIQTPDYARTARTHRAASSAYLDPTDRPLSAGEVFALFALGLTLLTCLLLAIAIGLTRGDVTFQMPATAAAPLERAASTLPGAGLVSPAPPIEEAPTRP</sequence>
<dbReference type="PRINTS" id="PR00625">
    <property type="entry name" value="JDOMAIN"/>
</dbReference>
<dbReference type="InterPro" id="IPR001623">
    <property type="entry name" value="DnaJ_domain"/>
</dbReference>
<keyword evidence="1" id="KW-1133">Transmembrane helix</keyword>
<dbReference type="InterPro" id="IPR036869">
    <property type="entry name" value="J_dom_sf"/>
</dbReference>
<keyword evidence="1" id="KW-0812">Transmembrane</keyword>
<dbReference type="InParanoid" id="U5D8F1"/>
<dbReference type="Proteomes" id="UP000016960">
    <property type="component" value="Unassembled WGS sequence"/>
</dbReference>
<dbReference type="EMBL" id="ASSJ01000066">
    <property type="protein sequence ID" value="ERN40893.1"/>
    <property type="molecule type" value="Genomic_DNA"/>
</dbReference>
<dbReference type="InterPro" id="IPR018253">
    <property type="entry name" value="DnaJ_domain_CS"/>
</dbReference>
<dbReference type="eggNOG" id="COG0484">
    <property type="taxonomic scope" value="Bacteria"/>
</dbReference>
<protein>
    <submittedName>
        <fullName evidence="3">DnaJ-class molecular chaperone with C-terminal Zn finger domain protein</fullName>
    </submittedName>
</protein>
<dbReference type="SMART" id="SM00271">
    <property type="entry name" value="DnaJ"/>
    <property type="match status" value="1"/>
</dbReference>
<evidence type="ECO:0000259" key="2">
    <source>
        <dbReference type="PROSITE" id="PS50076"/>
    </source>
</evidence>
<dbReference type="PROSITE" id="PS00636">
    <property type="entry name" value="DNAJ_1"/>
    <property type="match status" value="1"/>
</dbReference>
<proteinExistence type="predicted"/>
<dbReference type="PATRIC" id="fig|582515.4.peg.2934"/>
<dbReference type="AlphaFoldDB" id="U5D8F1"/>
<feature type="transmembrane region" description="Helical" evidence="1">
    <location>
        <begin position="127"/>
        <end position="149"/>
    </location>
</feature>
<dbReference type="STRING" id="582515.KR51_00026060"/>
<dbReference type="PANTHER" id="PTHR44825:SF1">
    <property type="entry name" value="DNAJ HOMOLOG SUBFAMILY C MEMBER 4"/>
    <property type="match status" value="1"/>
</dbReference>
<keyword evidence="4" id="KW-1185">Reference proteome</keyword>
<comment type="caution">
    <text evidence="3">The sequence shown here is derived from an EMBL/GenBank/DDBJ whole genome shotgun (WGS) entry which is preliminary data.</text>
</comment>
<organism evidence="3 4">
    <name type="scientific">Rubidibacter lacunae KORDI 51-2</name>
    <dbReference type="NCBI Taxonomy" id="582515"/>
    <lineage>
        <taxon>Bacteria</taxon>
        <taxon>Bacillati</taxon>
        <taxon>Cyanobacteriota</taxon>
        <taxon>Cyanophyceae</taxon>
        <taxon>Oscillatoriophycideae</taxon>
        <taxon>Chroococcales</taxon>
        <taxon>Aphanothecaceae</taxon>
        <taxon>Rubidibacter</taxon>
    </lineage>
</organism>
<keyword evidence="1" id="KW-0472">Membrane</keyword>
<dbReference type="Pfam" id="PF00226">
    <property type="entry name" value="DnaJ"/>
    <property type="match status" value="1"/>
</dbReference>
<name>U5D8F1_9CHRO</name>
<evidence type="ECO:0000256" key="1">
    <source>
        <dbReference type="SAM" id="Phobius"/>
    </source>
</evidence>
<dbReference type="SUPFAM" id="SSF46565">
    <property type="entry name" value="Chaperone J-domain"/>
    <property type="match status" value="1"/>
</dbReference>
<evidence type="ECO:0000313" key="3">
    <source>
        <dbReference type="EMBL" id="ERN40893.1"/>
    </source>
</evidence>
<dbReference type="PROSITE" id="PS50076">
    <property type="entry name" value="DNAJ_2"/>
    <property type="match status" value="1"/>
</dbReference>
<feature type="domain" description="J" evidence="2">
    <location>
        <begin position="21"/>
        <end position="87"/>
    </location>
</feature>
<dbReference type="CDD" id="cd06257">
    <property type="entry name" value="DnaJ"/>
    <property type="match status" value="1"/>
</dbReference>
<accession>U5D8F1</accession>
<gene>
    <name evidence="3" type="ORF">KR51_00026060</name>
</gene>